<protein>
    <recommendedName>
        <fullName evidence="5">Bulb-type lectin domain-containing protein</fullName>
    </recommendedName>
</protein>
<feature type="region of interest" description="Disordered" evidence="1">
    <location>
        <begin position="569"/>
        <end position="589"/>
    </location>
</feature>
<feature type="signal peptide" evidence="2">
    <location>
        <begin position="1"/>
        <end position="20"/>
    </location>
</feature>
<feature type="compositionally biased region" description="Polar residues" evidence="1">
    <location>
        <begin position="306"/>
        <end position="320"/>
    </location>
</feature>
<keyword evidence="2" id="KW-0732">Signal</keyword>
<gene>
    <name evidence="3" type="ORF">LY90DRAFT_643553</name>
</gene>
<organism evidence="3 4">
    <name type="scientific">Neocallimastix californiae</name>
    <dbReference type="NCBI Taxonomy" id="1754190"/>
    <lineage>
        <taxon>Eukaryota</taxon>
        <taxon>Fungi</taxon>
        <taxon>Fungi incertae sedis</taxon>
        <taxon>Chytridiomycota</taxon>
        <taxon>Chytridiomycota incertae sedis</taxon>
        <taxon>Neocallimastigomycetes</taxon>
        <taxon>Neocallimastigales</taxon>
        <taxon>Neocallimastigaceae</taxon>
        <taxon>Neocallimastix</taxon>
    </lineage>
</organism>
<dbReference type="AlphaFoldDB" id="A0A1Y1YE28"/>
<evidence type="ECO:0000256" key="2">
    <source>
        <dbReference type="SAM" id="SignalP"/>
    </source>
</evidence>
<dbReference type="SUPFAM" id="SSF51110">
    <property type="entry name" value="alpha-D-mannose-specific plant lectins"/>
    <property type="match status" value="1"/>
</dbReference>
<feature type="compositionally biased region" description="Basic and acidic residues" evidence="1">
    <location>
        <begin position="321"/>
        <end position="377"/>
    </location>
</feature>
<dbReference type="OrthoDB" id="2140279at2759"/>
<sequence length="1245" mass="139033">MKFYMIASLFIVLILNTISSFSNPIENSDISIKEFCLYTKSGMIKVTNPFYINKSNETIYFENIEEYAKYIGPTWFGVANCGNNTLVNYIGEYYKISENPEKANKKREEANKKNNEENYNNIGSNEDENVYKILTLDEYRNEYKRIYEKLMKNGLKSISLTSENPAYNPYHPSLIRVKNVKNPNFIKLQYYIPYNLKESKKFMELIEGETNKFKECGMIKGAPGSSLICSVSVSSNIEDTVSITNTNGESFHKAYGKVYSEGDTVTSEINNSIDLAYSLSNSKSISTSKSEGNSNALEHVYTVVKSTSKSETDNTEYTHTNNHEDSYSYTENEEHSHTRTDGGEHIEEQNWSDSTEKSHTEEYSRMEASDYKKAQKSDIVKRGGGATVVKTSGGKSGGNKAARFADAVTGAATGAAAGCAIGTLFGPGIGTAIGCGLGLLAGGISSVIQTGAEVEANVIAREANTYAKQSANAADLANTYANEANKIANRSIDSQENIAQLDRALQESLAERNENFQIKMALAGTRSTSDTTTTIHQTGGSITDSVNWSDAYTTTSGFSNSWGETNGYSDAHTVGHSETSTEENSKSDSVSMMLTTNYNKETGWVSEESKSKTATTGYSYGKSNQKSFTNNLSYDTALDKSAEFALNRAQSLSKGETFTRQLTFVVPDDKCYSLTAFPLYNVEINIWINGYYDAYGKLGFEFNKSIHPVEFLDFVINPVECGMEDEFVDLVKNDVSNFVFTKEDDNIKTKLNTLLSDTYLREGSSITTKSGKYSFGVLKSGELVLCVGSSISKNCKRLWTNKMDYIPTEINGKEKFYDFRLHVGTNGHLYVTAKNIFKKHANDTVEYPEEYYQIVKDYIDSNNDTEHNSNKYYQMLKKYINKYFDDKNNEVDSNNKKRNYEDDDNDDEAYEEVDDCEEFDNCEEYEEYPIEFDDHEEVEDTTSSFSISSSTTTNKLTTTSSTIIPISSTTSSTTTNKLTTTSSTIIPISSTTSSTTTTKSSTTSSTTTTKSFITSSTTTTKSTSTTNNPLPTMDDFDNNDYIIWDSLPKDLPFNVGYPDKTGYYLYIKDEPGLDGASVSLIDGAGVTIWQIKAGENDYVGYHFPAEYNLPLDFDTKKAEGKISLYDKHNVLEPSVIDTYTHSIEMNCSNEININEALVSTNGKYRFYIQSTGNMVVKENFRTQWSSLTANIDIFESPYKVVFSPLGELILRDKNMFSVWQTLNPLSIDNNDDIVNTHKFYLVLIG</sequence>
<evidence type="ECO:0000313" key="4">
    <source>
        <dbReference type="Proteomes" id="UP000193920"/>
    </source>
</evidence>
<proteinExistence type="predicted"/>
<name>A0A1Y1YE28_9FUNG</name>
<feature type="compositionally biased region" description="Basic and acidic residues" evidence="1">
    <location>
        <begin position="102"/>
        <end position="116"/>
    </location>
</feature>
<feature type="region of interest" description="Disordered" evidence="1">
    <location>
        <begin position="306"/>
        <end position="377"/>
    </location>
</feature>
<accession>A0A1Y1YE28</accession>
<keyword evidence="4" id="KW-1185">Reference proteome</keyword>
<dbReference type="STRING" id="1754190.A0A1Y1YE28"/>
<dbReference type="Proteomes" id="UP000193920">
    <property type="component" value="Unassembled WGS sequence"/>
</dbReference>
<evidence type="ECO:0008006" key="5">
    <source>
        <dbReference type="Google" id="ProtNLM"/>
    </source>
</evidence>
<feature type="region of interest" description="Disordered" evidence="1">
    <location>
        <begin position="102"/>
        <end position="121"/>
    </location>
</feature>
<reference evidence="3 4" key="1">
    <citation type="submission" date="2016-08" db="EMBL/GenBank/DDBJ databases">
        <title>A Parts List for Fungal Cellulosomes Revealed by Comparative Genomics.</title>
        <authorList>
            <consortium name="DOE Joint Genome Institute"/>
            <person name="Haitjema C.H."/>
            <person name="Gilmore S.P."/>
            <person name="Henske J.K."/>
            <person name="Solomon K.V."/>
            <person name="De Groot R."/>
            <person name="Kuo A."/>
            <person name="Mondo S.J."/>
            <person name="Salamov A.A."/>
            <person name="Labutti K."/>
            <person name="Zhao Z."/>
            <person name="Chiniquy J."/>
            <person name="Barry K."/>
            <person name="Brewer H.M."/>
            <person name="Purvine S.O."/>
            <person name="Wright A.T."/>
            <person name="Boxma B."/>
            <person name="Van Alen T."/>
            <person name="Hackstein J.H."/>
            <person name="Baker S.E."/>
            <person name="Grigoriev I.V."/>
            <person name="O'Malley M.A."/>
        </authorList>
    </citation>
    <scope>NUCLEOTIDE SEQUENCE [LARGE SCALE GENOMIC DNA]</scope>
    <source>
        <strain evidence="3 4">G1</strain>
    </source>
</reference>
<dbReference type="Gene3D" id="2.90.10.30">
    <property type="match status" value="1"/>
</dbReference>
<evidence type="ECO:0000313" key="3">
    <source>
        <dbReference type="EMBL" id="ORX96173.1"/>
    </source>
</evidence>
<dbReference type="InterPro" id="IPR036426">
    <property type="entry name" value="Bulb-type_lectin_dom_sf"/>
</dbReference>
<evidence type="ECO:0000256" key="1">
    <source>
        <dbReference type="SAM" id="MobiDB-lite"/>
    </source>
</evidence>
<comment type="caution">
    <text evidence="3">The sequence shown here is derived from an EMBL/GenBank/DDBJ whole genome shotgun (WGS) entry which is preliminary data.</text>
</comment>
<feature type="chain" id="PRO_5013163922" description="Bulb-type lectin domain-containing protein" evidence="2">
    <location>
        <begin position="21"/>
        <end position="1245"/>
    </location>
</feature>
<dbReference type="EMBL" id="MCOG01000630">
    <property type="protein sequence ID" value="ORX96173.1"/>
    <property type="molecule type" value="Genomic_DNA"/>
</dbReference>